<dbReference type="InterPro" id="IPR018843">
    <property type="entry name" value="Utp8_b-prop"/>
</dbReference>
<proteinExistence type="predicted"/>
<evidence type="ECO:0000259" key="2">
    <source>
        <dbReference type="Pfam" id="PF22542"/>
    </source>
</evidence>
<protein>
    <submittedName>
        <fullName evidence="3">CIC11C00000004300</fullName>
    </submittedName>
</protein>
<dbReference type="Proteomes" id="UP000182259">
    <property type="component" value="Chromosome I"/>
</dbReference>
<dbReference type="InterPro" id="IPR053881">
    <property type="entry name" value="Utp8_C"/>
</dbReference>
<reference evidence="3 4" key="1">
    <citation type="submission" date="2016-10" db="EMBL/GenBank/DDBJ databases">
        <authorList>
            <person name="de Groot N.N."/>
        </authorList>
    </citation>
    <scope>NUCLEOTIDE SEQUENCE [LARGE SCALE GENOMIC DNA]</scope>
    <source>
        <strain evidence="3 4">PYCC 4715</strain>
    </source>
</reference>
<organism evidence="3 4">
    <name type="scientific">Sungouiella intermedia</name>
    <dbReference type="NCBI Taxonomy" id="45354"/>
    <lineage>
        <taxon>Eukaryota</taxon>
        <taxon>Fungi</taxon>
        <taxon>Dikarya</taxon>
        <taxon>Ascomycota</taxon>
        <taxon>Saccharomycotina</taxon>
        <taxon>Pichiomycetes</taxon>
        <taxon>Metschnikowiaceae</taxon>
        <taxon>Sungouiella</taxon>
    </lineage>
</organism>
<gene>
    <name evidence="3" type="ORF">SAMEA4029009_CIC11G00000004300</name>
</gene>
<feature type="domain" description="Utp8 C-terminal" evidence="2">
    <location>
        <begin position="385"/>
        <end position="730"/>
    </location>
</feature>
<name>A0A1L0BGD3_9ASCO</name>
<dbReference type="EMBL" id="LT635764">
    <property type="protein sequence ID" value="SGZ50473.1"/>
    <property type="molecule type" value="Genomic_DNA"/>
</dbReference>
<accession>A0A1L0BGD3</accession>
<evidence type="ECO:0000313" key="4">
    <source>
        <dbReference type="Proteomes" id="UP000182259"/>
    </source>
</evidence>
<dbReference type="Pfam" id="PF10395">
    <property type="entry name" value="Utp8_b_propeller"/>
    <property type="match status" value="1"/>
</dbReference>
<feature type="domain" description="Utp8 beta-propeller" evidence="1">
    <location>
        <begin position="6"/>
        <end position="374"/>
    </location>
</feature>
<dbReference type="Pfam" id="PF22542">
    <property type="entry name" value="Utp8_C"/>
    <property type="match status" value="1"/>
</dbReference>
<sequence>MSLPIPGLGESYSLAELPRIPDLLLPARVAIPESRKSLQHLTPDTIDLGISKLIIASYVLKPTPKLVWSYPLSPSTVVDSMDVHGLLYLVGLTERQKSRLLLIQKHADESMTTSEISLLAPAAAVKFSLSDHIFVLLKTGKLELYDYSTEEKLELSKGPGLVNIATSSKSYSVVYQTFISNHTFKHKNDLLFFVETSKSSSSVKYHLVALDGAKTFDIYDTSIDYDKSHSHIYTYADGVIYSFDTDSKSLSSSWLMKPQETIKSISLESLVKGSDKDTLYSIIAVSSERLLLSFKSLVFLINFKFESLLGDHTNNSGNEVYLAFGLPVAGNSPESSSTFALYLNFEDRTKTCKLKLILVDVGVNTLSESLGKSLYRDQTEVQLSGMPHLAEADLQKANEEALVQLERTLKLLAHDKVSKNTEHFDKHLLGYLKEAKNKIKSVKTFRFSPLLDRVVDDKFISQALSLVFKFDDQENIQIIDEAFLPEYSLKYLLTHPLYPSKYAAGMLMLFSQLNQPILLKHAIDNCAAITIDELMAEFLNLIELTDEMNLEEQDEAQYILSFLKATVDRLIRDYSIAQITTKLQEVLNVEFETANKKLERMLSVLLNINTSNSWELVQAVIDVGGLFNWRIPTITRLSEIIDSKIDALTQNSYNLTLTNQAIIAIDNATKNTKKNEPKVVDNIHEVSNQRLQLDAILTISNNTSNTKLLVDEGIELAKQIPTYSREKLVL</sequence>
<dbReference type="AlphaFoldDB" id="A0A1L0BGD3"/>
<evidence type="ECO:0000259" key="1">
    <source>
        <dbReference type="Pfam" id="PF10395"/>
    </source>
</evidence>
<evidence type="ECO:0000313" key="3">
    <source>
        <dbReference type="EMBL" id="SGZ50473.1"/>
    </source>
</evidence>